<dbReference type="EMBL" id="JAUSZT010000002">
    <property type="protein sequence ID" value="MDQ0995946.1"/>
    <property type="molecule type" value="Genomic_DNA"/>
</dbReference>
<accession>A0ABU0S609</accession>
<feature type="transmembrane region" description="Helical" evidence="1">
    <location>
        <begin position="14"/>
        <end position="33"/>
    </location>
</feature>
<proteinExistence type="predicted"/>
<evidence type="ECO:0000313" key="2">
    <source>
        <dbReference type="EMBL" id="MDQ0995946.1"/>
    </source>
</evidence>
<keyword evidence="1" id="KW-1133">Transmembrane helix</keyword>
<sequence length="88" mass="9600">MARWRDWTTHPEKLLLVLHVAYLFVPLGFIGIATGTTGLIDQISVLHLLTIGSIACMMLAVMTRVSRGHTGRSLTSSAKTPTDLKAHC</sequence>
<reference evidence="2 3" key="1">
    <citation type="submission" date="2023-07" db="EMBL/GenBank/DDBJ databases">
        <title>Comparative genomics of wheat-associated soil bacteria to identify genetic determinants of phenazine resistance.</title>
        <authorList>
            <person name="Mouncey N."/>
        </authorList>
    </citation>
    <scope>NUCLEOTIDE SEQUENCE [LARGE SCALE GENOMIC DNA]</scope>
    <source>
        <strain evidence="2 3">W4I11</strain>
    </source>
</reference>
<evidence type="ECO:0000256" key="1">
    <source>
        <dbReference type="SAM" id="Phobius"/>
    </source>
</evidence>
<dbReference type="Pfam" id="PF05940">
    <property type="entry name" value="NnrS"/>
    <property type="match status" value="1"/>
</dbReference>
<evidence type="ECO:0000313" key="3">
    <source>
        <dbReference type="Proteomes" id="UP001237780"/>
    </source>
</evidence>
<name>A0ABU0S609_9HYPH</name>
<keyword evidence="3" id="KW-1185">Reference proteome</keyword>
<comment type="caution">
    <text evidence="2">The sequence shown here is derived from an EMBL/GenBank/DDBJ whole genome shotgun (WGS) entry which is preliminary data.</text>
</comment>
<feature type="transmembrane region" description="Helical" evidence="1">
    <location>
        <begin position="45"/>
        <end position="63"/>
    </location>
</feature>
<protein>
    <submittedName>
        <fullName evidence="2">Uncharacterized protein involved in response to NO</fullName>
    </submittedName>
</protein>
<dbReference type="Proteomes" id="UP001237780">
    <property type="component" value="Unassembled WGS sequence"/>
</dbReference>
<dbReference type="InterPro" id="IPR010266">
    <property type="entry name" value="NnrS"/>
</dbReference>
<gene>
    <name evidence="2" type="ORF">QFZ34_001123</name>
</gene>
<organism evidence="2 3">
    <name type="scientific">Phyllobacterium ifriqiyense</name>
    <dbReference type="NCBI Taxonomy" id="314238"/>
    <lineage>
        <taxon>Bacteria</taxon>
        <taxon>Pseudomonadati</taxon>
        <taxon>Pseudomonadota</taxon>
        <taxon>Alphaproteobacteria</taxon>
        <taxon>Hyphomicrobiales</taxon>
        <taxon>Phyllobacteriaceae</taxon>
        <taxon>Phyllobacterium</taxon>
    </lineage>
</organism>
<keyword evidence="1" id="KW-0812">Transmembrane</keyword>
<keyword evidence="1" id="KW-0472">Membrane</keyword>